<keyword evidence="9" id="KW-0472">Membrane</keyword>
<feature type="domain" description="Histidine kinase" evidence="10">
    <location>
        <begin position="360"/>
        <end position="555"/>
    </location>
</feature>
<dbReference type="InterPro" id="IPR036890">
    <property type="entry name" value="HATPase_C_sf"/>
</dbReference>
<keyword evidence="9" id="KW-0812">Transmembrane</keyword>
<dbReference type="PRINTS" id="PR00344">
    <property type="entry name" value="BCTRLSENSOR"/>
</dbReference>
<dbReference type="Gene3D" id="3.30.565.10">
    <property type="entry name" value="Histidine kinase-like ATPase, C-terminal domain"/>
    <property type="match status" value="1"/>
</dbReference>
<dbReference type="AlphaFoldDB" id="A0A211Z6G4"/>
<evidence type="ECO:0000256" key="1">
    <source>
        <dbReference type="ARBA" id="ARBA00000085"/>
    </source>
</evidence>
<protein>
    <recommendedName>
        <fullName evidence="3">histidine kinase</fullName>
        <ecNumber evidence="3">2.7.13.3</ecNumber>
    </recommendedName>
</protein>
<keyword evidence="4" id="KW-0597">Phosphoprotein</keyword>
<dbReference type="InterPro" id="IPR011495">
    <property type="entry name" value="Sig_transdc_His_kin_sub2_dim/P"/>
</dbReference>
<dbReference type="GO" id="GO:0004673">
    <property type="term" value="F:protein histidine kinase activity"/>
    <property type="evidence" value="ECO:0007669"/>
    <property type="project" value="UniProtKB-EC"/>
</dbReference>
<sequence>MNLLSRLFLLVGLAVAPGIALQGYNEYALRIARTNEIQDDAIRLANVAAGAQFRIVDGIRQLLAAMARVPAVREGQGGRCTEVVDDLRSEVPSLNAIAVVDADGNLLCGANHTAAISVSVGHQGFFQRAREIRGFAVGGFATTDAVGEKVLHVAYPIFDGDVFQGAVVAALSVDAMAAAINIDTESRNAVIMITDRAGVVMSRLPGPDTPWVGKQLPNKFLDLLGSPQAGSVTSGAIDDTMRIYGYVPMRSEELDLFVLVGIDRAAAFATIDAATRRGIALIVAGLLVSLAAAGIGGRLFLLRPIDRLLAATREWQRGRLDARVRLRHGRDEFGRLATAFDAMADRIEENLKQKDLLLREINHRVMNSFQLLSSLFGLQARRAQNPEAKHALAEANDRIQALAIVHRRLYANVSVDRVEVKDYLTGLCEDLSRALLPENGGISIICDVASAELPPSRMVPLGLIVNELVTNAVKYAFPDRREGRVQIRFQPRAENGWRLEIADNGVGLPQGKMPANGSGLGMMVLQAQVRQLDAAIDIDSGPGGTRFTIDIPPPRDPGA</sequence>
<evidence type="ECO:0000259" key="11">
    <source>
        <dbReference type="PROSITE" id="PS50885"/>
    </source>
</evidence>
<keyword evidence="9" id="KW-1133">Transmembrane helix</keyword>
<dbReference type="STRING" id="1122125.GCA_000423185_00941"/>
<dbReference type="PROSITE" id="PS50109">
    <property type="entry name" value="HIS_KIN"/>
    <property type="match status" value="1"/>
</dbReference>
<dbReference type="CDD" id="cd06225">
    <property type="entry name" value="HAMP"/>
    <property type="match status" value="1"/>
</dbReference>
<evidence type="ECO:0000256" key="4">
    <source>
        <dbReference type="ARBA" id="ARBA00022553"/>
    </source>
</evidence>
<keyword evidence="8" id="KW-0067">ATP-binding</keyword>
<dbReference type="EMBL" id="NHON01000111">
    <property type="protein sequence ID" value="OWJ60813.1"/>
    <property type="molecule type" value="Genomic_DNA"/>
</dbReference>
<evidence type="ECO:0000259" key="10">
    <source>
        <dbReference type="PROSITE" id="PS50109"/>
    </source>
</evidence>
<dbReference type="GO" id="GO:0016020">
    <property type="term" value="C:membrane"/>
    <property type="evidence" value="ECO:0007669"/>
    <property type="project" value="UniProtKB-SubCell"/>
</dbReference>
<evidence type="ECO:0000256" key="6">
    <source>
        <dbReference type="ARBA" id="ARBA00022741"/>
    </source>
</evidence>
<keyword evidence="5" id="KW-0808">Transferase</keyword>
<dbReference type="CDD" id="cd12914">
    <property type="entry name" value="PDC1_DGC_like"/>
    <property type="match status" value="1"/>
</dbReference>
<dbReference type="GO" id="GO:0007165">
    <property type="term" value="P:signal transduction"/>
    <property type="evidence" value="ECO:0007669"/>
    <property type="project" value="InterPro"/>
</dbReference>
<dbReference type="InterPro" id="IPR003594">
    <property type="entry name" value="HATPase_dom"/>
</dbReference>
<keyword evidence="7" id="KW-0418">Kinase</keyword>
<dbReference type="InterPro" id="IPR004358">
    <property type="entry name" value="Sig_transdc_His_kin-like_C"/>
</dbReference>
<dbReference type="Proteomes" id="UP000196655">
    <property type="component" value="Unassembled WGS sequence"/>
</dbReference>
<dbReference type="OrthoDB" id="341208at2"/>
<gene>
    <name evidence="12" type="ORF">BWR60_31775</name>
</gene>
<dbReference type="PANTHER" id="PTHR41523">
    <property type="entry name" value="TWO-COMPONENT SYSTEM SENSOR PROTEIN"/>
    <property type="match status" value="1"/>
</dbReference>
<evidence type="ECO:0000313" key="12">
    <source>
        <dbReference type="EMBL" id="OWJ60813.1"/>
    </source>
</evidence>
<dbReference type="SMART" id="SM00387">
    <property type="entry name" value="HATPase_c"/>
    <property type="match status" value="1"/>
</dbReference>
<dbReference type="CDD" id="cd12915">
    <property type="entry name" value="PDC2_DGC_like"/>
    <property type="match status" value="1"/>
</dbReference>
<proteinExistence type="predicted"/>
<feature type="domain" description="HAMP" evidence="11">
    <location>
        <begin position="299"/>
        <end position="352"/>
    </location>
</feature>
<dbReference type="InterPro" id="IPR003660">
    <property type="entry name" value="HAMP_dom"/>
</dbReference>
<evidence type="ECO:0000313" key="13">
    <source>
        <dbReference type="Proteomes" id="UP000196655"/>
    </source>
</evidence>
<dbReference type="InterPro" id="IPR005467">
    <property type="entry name" value="His_kinase_dom"/>
</dbReference>
<evidence type="ECO:0000256" key="2">
    <source>
        <dbReference type="ARBA" id="ARBA00004370"/>
    </source>
</evidence>
<dbReference type="EC" id="2.7.13.3" evidence="3"/>
<dbReference type="RefSeq" id="WP_088156615.1">
    <property type="nucleotide sequence ID" value="NZ_NHON01000111.1"/>
</dbReference>
<dbReference type="SMART" id="SM00304">
    <property type="entry name" value="HAMP"/>
    <property type="match status" value="1"/>
</dbReference>
<accession>A0A211Z6G4</accession>
<dbReference type="Gene3D" id="3.30.450.20">
    <property type="entry name" value="PAS domain"/>
    <property type="match status" value="1"/>
</dbReference>
<keyword evidence="13" id="KW-1185">Reference proteome</keyword>
<organism evidence="12 13">
    <name type="scientific">Inquilinus limosus</name>
    <dbReference type="NCBI Taxonomy" id="171674"/>
    <lineage>
        <taxon>Bacteria</taxon>
        <taxon>Pseudomonadati</taxon>
        <taxon>Pseudomonadota</taxon>
        <taxon>Alphaproteobacteria</taxon>
        <taxon>Rhodospirillales</taxon>
        <taxon>Rhodospirillaceae</taxon>
        <taxon>Inquilinus</taxon>
    </lineage>
</organism>
<dbReference type="Pfam" id="PF02518">
    <property type="entry name" value="HATPase_c"/>
    <property type="match status" value="1"/>
</dbReference>
<evidence type="ECO:0000256" key="9">
    <source>
        <dbReference type="SAM" id="Phobius"/>
    </source>
</evidence>
<dbReference type="SUPFAM" id="SSF158472">
    <property type="entry name" value="HAMP domain-like"/>
    <property type="match status" value="1"/>
</dbReference>
<dbReference type="PROSITE" id="PS50885">
    <property type="entry name" value="HAMP"/>
    <property type="match status" value="1"/>
</dbReference>
<dbReference type="PANTHER" id="PTHR41523:SF8">
    <property type="entry name" value="ETHYLENE RESPONSE SENSOR PROTEIN"/>
    <property type="match status" value="1"/>
</dbReference>
<dbReference type="Gene3D" id="6.10.340.10">
    <property type="match status" value="1"/>
</dbReference>
<comment type="caution">
    <text evidence="12">The sequence shown here is derived from an EMBL/GenBank/DDBJ whole genome shotgun (WGS) entry which is preliminary data.</text>
</comment>
<dbReference type="Pfam" id="PF07568">
    <property type="entry name" value="HisKA_2"/>
    <property type="match status" value="1"/>
</dbReference>
<evidence type="ECO:0000256" key="3">
    <source>
        <dbReference type="ARBA" id="ARBA00012438"/>
    </source>
</evidence>
<evidence type="ECO:0000256" key="5">
    <source>
        <dbReference type="ARBA" id="ARBA00022679"/>
    </source>
</evidence>
<dbReference type="Pfam" id="PF00672">
    <property type="entry name" value="HAMP"/>
    <property type="match status" value="1"/>
</dbReference>
<dbReference type="SUPFAM" id="SSF55874">
    <property type="entry name" value="ATPase domain of HSP90 chaperone/DNA topoisomerase II/histidine kinase"/>
    <property type="match status" value="1"/>
</dbReference>
<feature type="transmembrane region" description="Helical" evidence="9">
    <location>
        <begin position="279"/>
        <end position="301"/>
    </location>
</feature>
<evidence type="ECO:0000256" key="7">
    <source>
        <dbReference type="ARBA" id="ARBA00022777"/>
    </source>
</evidence>
<keyword evidence="6" id="KW-0547">Nucleotide-binding</keyword>
<name>A0A211Z6G4_9PROT</name>
<comment type="subcellular location">
    <subcellularLocation>
        <location evidence="2">Membrane</location>
    </subcellularLocation>
</comment>
<comment type="catalytic activity">
    <reaction evidence="1">
        <text>ATP + protein L-histidine = ADP + protein N-phospho-L-histidine.</text>
        <dbReference type="EC" id="2.7.13.3"/>
    </reaction>
</comment>
<reference evidence="13" key="1">
    <citation type="submission" date="2017-05" db="EMBL/GenBank/DDBJ databases">
        <authorList>
            <person name="Macchi M."/>
            <person name="Festa S."/>
            <person name="Coppotelli B.M."/>
            <person name="Morelli I.S."/>
        </authorList>
    </citation>
    <scope>NUCLEOTIDE SEQUENCE [LARGE SCALE GENOMIC DNA]</scope>
    <source>
        <strain evidence="13">I</strain>
    </source>
</reference>
<dbReference type="GO" id="GO:0005524">
    <property type="term" value="F:ATP binding"/>
    <property type="evidence" value="ECO:0007669"/>
    <property type="project" value="UniProtKB-KW"/>
</dbReference>
<evidence type="ECO:0000256" key="8">
    <source>
        <dbReference type="ARBA" id="ARBA00022840"/>
    </source>
</evidence>